<accession>C8PM18</accession>
<dbReference type="EMBL" id="ACYH01000007">
    <property type="protein sequence ID" value="EEV21527.1"/>
    <property type="molecule type" value="Genomic_DNA"/>
</dbReference>
<dbReference type="AlphaFoldDB" id="C8PM18"/>
<comment type="caution">
    <text evidence="1">The sequence shown here is derived from an EMBL/GenBank/DDBJ whole genome shotgun (WGS) entry which is preliminary data.</text>
</comment>
<protein>
    <submittedName>
        <fullName evidence="1">Uncharacterized protein</fullName>
    </submittedName>
</protein>
<organism evidence="1 2">
    <name type="scientific">Treponema vincentii ATCC 35580</name>
    <dbReference type="NCBI Taxonomy" id="596324"/>
    <lineage>
        <taxon>Bacteria</taxon>
        <taxon>Pseudomonadati</taxon>
        <taxon>Spirochaetota</taxon>
        <taxon>Spirochaetia</taxon>
        <taxon>Spirochaetales</taxon>
        <taxon>Treponemataceae</taxon>
        <taxon>Treponema</taxon>
    </lineage>
</organism>
<sequence length="41" mass="4906">MNREEVQLWSNSFNFSAGMLKKRPDAFTKEVLDYFLDNSYN</sequence>
<proteinExistence type="predicted"/>
<evidence type="ECO:0000313" key="1">
    <source>
        <dbReference type="EMBL" id="EEV21527.1"/>
    </source>
</evidence>
<dbReference type="Proteomes" id="UP000004509">
    <property type="component" value="Unassembled WGS sequence"/>
</dbReference>
<gene>
    <name evidence="1" type="ORF">TREVI0001_1051</name>
</gene>
<dbReference type="STRING" id="596324.TREVI0001_1051"/>
<evidence type="ECO:0000313" key="2">
    <source>
        <dbReference type="Proteomes" id="UP000004509"/>
    </source>
</evidence>
<reference evidence="1 2" key="1">
    <citation type="submission" date="2009-07" db="EMBL/GenBank/DDBJ databases">
        <authorList>
            <person name="Madupu R."/>
            <person name="Sebastian Y."/>
            <person name="Durkin A.S."/>
            <person name="Torralba M."/>
            <person name="Methe B."/>
            <person name="Sutton G.G."/>
            <person name="Strausberg R.L."/>
            <person name="Nelson K.E."/>
        </authorList>
    </citation>
    <scope>NUCLEOTIDE SEQUENCE [LARGE SCALE GENOMIC DNA]</scope>
    <source>
        <strain evidence="1 2">ATCC 35580</strain>
    </source>
</reference>
<name>C8PM18_9SPIR</name>